<evidence type="ECO:0000256" key="3">
    <source>
        <dbReference type="ARBA" id="ARBA00023163"/>
    </source>
</evidence>
<comment type="caution">
    <text evidence="7">The sequence shown here is derived from an EMBL/GenBank/DDBJ whole genome shotgun (WGS) entry which is preliminary data.</text>
</comment>
<keyword evidence="1" id="KW-0805">Transcription regulation</keyword>
<name>A0A0G9GPI6_LACPN</name>
<dbReference type="GO" id="GO:0003700">
    <property type="term" value="F:DNA-binding transcription factor activity"/>
    <property type="evidence" value="ECO:0007669"/>
    <property type="project" value="TreeGrafter"/>
</dbReference>
<dbReference type="InterPro" id="IPR050109">
    <property type="entry name" value="HTH-type_TetR-like_transc_reg"/>
</dbReference>
<keyword evidence="2 4" id="KW-0238">DNA-binding</keyword>
<dbReference type="InterPro" id="IPR001647">
    <property type="entry name" value="HTH_TetR"/>
</dbReference>
<dbReference type="Proteomes" id="UP000076989">
    <property type="component" value="Unassembled WGS sequence"/>
</dbReference>
<dbReference type="Gene3D" id="1.10.357.10">
    <property type="entry name" value="Tetracycline Repressor, domain 2"/>
    <property type="match status" value="1"/>
</dbReference>
<feature type="DNA-binding region" description="H-T-H motif" evidence="4">
    <location>
        <begin position="34"/>
        <end position="53"/>
    </location>
</feature>
<sequence length="220" mass="25318">MANIYTPSQKAAKRQAIMTAAINLFAHRSYPEITMQQIAEAVGSSKGATFRYFTTKEDLFMTILLEDYQQYFTQLTTDLAQQPPLSADDFIAWMTTQTRQLIEEHSVLIRLNAIRGPILEGKANMQETITQREALYRASQHLGQQLVIQTDHLLDQSQFSHLFIIQSGIISGLINMAALTSFNHHKLSVDYPDFEIRLIPEAQQQIRYYLTQYLKEFSHK</sequence>
<evidence type="ECO:0000313" key="8">
    <source>
        <dbReference type="Proteomes" id="UP000076989"/>
    </source>
</evidence>
<evidence type="ECO:0000256" key="2">
    <source>
        <dbReference type="ARBA" id="ARBA00023125"/>
    </source>
</evidence>
<reference evidence="7 9" key="2">
    <citation type="submission" date="2016-08" db="EMBL/GenBank/DDBJ databases">
        <title>Genome sequencing of Lactobacillus plantarum JSA22, isolated from fermented soybean paste.</title>
        <authorList>
            <person name="Choi H.S."/>
        </authorList>
    </citation>
    <scope>NUCLEOTIDE SEQUENCE [LARGE SCALE GENOMIC DNA]</scope>
    <source>
        <strain evidence="7 9">JSA22</strain>
    </source>
</reference>
<dbReference type="Pfam" id="PF00440">
    <property type="entry name" value="TetR_N"/>
    <property type="match status" value="1"/>
</dbReference>
<dbReference type="SUPFAM" id="SSF46689">
    <property type="entry name" value="Homeodomain-like"/>
    <property type="match status" value="1"/>
</dbReference>
<dbReference type="PRINTS" id="PR00455">
    <property type="entry name" value="HTHTETR"/>
</dbReference>
<dbReference type="PANTHER" id="PTHR30055">
    <property type="entry name" value="HTH-TYPE TRANSCRIPTIONAL REGULATOR RUTR"/>
    <property type="match status" value="1"/>
</dbReference>
<protein>
    <submittedName>
        <fullName evidence="6">Transctiptional regulator TetR family</fullName>
    </submittedName>
</protein>
<dbReference type="InterPro" id="IPR009057">
    <property type="entry name" value="Homeodomain-like_sf"/>
</dbReference>
<keyword evidence="3" id="KW-0804">Transcription</keyword>
<evidence type="ECO:0000259" key="5">
    <source>
        <dbReference type="PROSITE" id="PS50977"/>
    </source>
</evidence>
<evidence type="ECO:0000256" key="1">
    <source>
        <dbReference type="ARBA" id="ARBA00023015"/>
    </source>
</evidence>
<dbReference type="PATRIC" id="fig|1590.142.peg.2796"/>
<reference evidence="6 8" key="1">
    <citation type="submission" date="2016-03" db="EMBL/GenBank/DDBJ databases">
        <title>Comparative genomics of 54 Lactobacillus plantarum strains reveals genomic uncoupling from niche constraints.</title>
        <authorList>
            <person name="Martino M.E."/>
        </authorList>
    </citation>
    <scope>NUCLEOTIDE SEQUENCE [LARGE SCALE GENOMIC DNA]</scope>
    <source>
        <strain evidence="6 8">Nizo2260</strain>
    </source>
</reference>
<organism evidence="7 9">
    <name type="scientific">Lactiplantibacillus plantarum</name>
    <name type="common">Lactobacillus plantarum</name>
    <dbReference type="NCBI Taxonomy" id="1590"/>
    <lineage>
        <taxon>Bacteria</taxon>
        <taxon>Bacillati</taxon>
        <taxon>Bacillota</taxon>
        <taxon>Bacilli</taxon>
        <taxon>Lactobacillales</taxon>
        <taxon>Lactobacillaceae</taxon>
        <taxon>Lactiplantibacillus</taxon>
    </lineage>
</organism>
<evidence type="ECO:0000313" key="7">
    <source>
        <dbReference type="EMBL" id="ODO62799.1"/>
    </source>
</evidence>
<proteinExistence type="predicted"/>
<dbReference type="PANTHER" id="PTHR30055:SF234">
    <property type="entry name" value="HTH-TYPE TRANSCRIPTIONAL REGULATOR BETI"/>
    <property type="match status" value="1"/>
</dbReference>
<gene>
    <name evidence="7" type="ORF">LPJSA22_02817</name>
    <name evidence="6" type="ORF">Nizo2260_1815</name>
</gene>
<dbReference type="GO" id="GO:0000976">
    <property type="term" value="F:transcription cis-regulatory region binding"/>
    <property type="evidence" value="ECO:0007669"/>
    <property type="project" value="TreeGrafter"/>
</dbReference>
<feature type="domain" description="HTH tetR-type" evidence="5">
    <location>
        <begin position="11"/>
        <end position="71"/>
    </location>
</feature>
<evidence type="ECO:0000313" key="9">
    <source>
        <dbReference type="Proteomes" id="UP000094892"/>
    </source>
</evidence>
<evidence type="ECO:0000256" key="4">
    <source>
        <dbReference type="PROSITE-ProRule" id="PRU00335"/>
    </source>
</evidence>
<dbReference type="EMBL" id="LUWI01000022">
    <property type="protein sequence ID" value="KZU03575.1"/>
    <property type="molecule type" value="Genomic_DNA"/>
</dbReference>
<dbReference type="AlphaFoldDB" id="A0A0G9GPI6"/>
<accession>A0A0G9GPI6</accession>
<evidence type="ECO:0000313" key="6">
    <source>
        <dbReference type="EMBL" id="KZU03575.1"/>
    </source>
</evidence>
<dbReference type="Proteomes" id="UP000094892">
    <property type="component" value="Unassembled WGS sequence"/>
</dbReference>
<dbReference type="RefSeq" id="WP_003643408.1">
    <property type="nucleotide sequence ID" value="NZ_AP028145.1"/>
</dbReference>
<dbReference type="EMBL" id="MCOL01000001">
    <property type="protein sequence ID" value="ODO62799.1"/>
    <property type="molecule type" value="Genomic_DNA"/>
</dbReference>
<dbReference type="PROSITE" id="PS50977">
    <property type="entry name" value="HTH_TETR_2"/>
    <property type="match status" value="1"/>
</dbReference>